<feature type="compositionally biased region" description="Low complexity" evidence="1">
    <location>
        <begin position="452"/>
        <end position="464"/>
    </location>
</feature>
<evidence type="ECO:0000313" key="4">
    <source>
        <dbReference type="Proteomes" id="UP001574673"/>
    </source>
</evidence>
<dbReference type="InterPro" id="IPR033186">
    <property type="entry name" value="HerA_C"/>
</dbReference>
<evidence type="ECO:0000313" key="3">
    <source>
        <dbReference type="EMBL" id="MFA9951026.1"/>
    </source>
</evidence>
<evidence type="ECO:0000259" key="2">
    <source>
        <dbReference type="Pfam" id="PF05872"/>
    </source>
</evidence>
<protein>
    <submittedName>
        <fullName evidence="3">Helicase HerA-like domain-containing protein</fullName>
    </submittedName>
</protein>
<dbReference type="Gene3D" id="3.40.50.300">
    <property type="entry name" value="P-loop containing nucleotide triphosphate hydrolases"/>
    <property type="match status" value="2"/>
</dbReference>
<dbReference type="Pfam" id="PF05872">
    <property type="entry name" value="HerA_C"/>
    <property type="match status" value="1"/>
</dbReference>
<reference evidence="4" key="1">
    <citation type="submission" date="2024-06" db="EMBL/GenBank/DDBJ databases">
        <title>Radixoralia hellwigii gen. nov., sp nov., isolated from a root canal in the human oral cavity.</title>
        <authorList>
            <person name="Bartsch S."/>
            <person name="Wittmer A."/>
            <person name="Schulz A.-K."/>
            <person name="Neumann-Schaal M."/>
            <person name="Wolf J."/>
            <person name="Gronow S."/>
            <person name="Tennert C."/>
            <person name="Haecker G."/>
            <person name="Cieplik F."/>
            <person name="Al-Ahmad A."/>
        </authorList>
    </citation>
    <scope>NUCLEOTIDE SEQUENCE [LARGE SCALE GENOMIC DNA]</scope>
    <source>
        <strain evidence="4">Wk13</strain>
    </source>
</reference>
<name>A0ABV4UHB7_9RHOO</name>
<comment type="caution">
    <text evidence="3">The sequence shown here is derived from an EMBL/GenBank/DDBJ whole genome shotgun (WGS) entry which is preliminary data.</text>
</comment>
<dbReference type="PANTHER" id="PTHR30121">
    <property type="entry name" value="UNCHARACTERIZED PROTEIN YJGR-RELATED"/>
    <property type="match status" value="1"/>
</dbReference>
<sequence>MAEPLVVARHGQTDLALLPALANRHGLITGATGTGKTVTLQVLAERFSSIGVPVFMADVKGDLSGLAAPGADSDKLKQRLQSLGINDWAPERFPVTFWDVTGEQGHPVRATVSDMGPVLFSRLLKLNDIQSGVLQLVFKIADDQGLLLLDLKDLRAMVQHVGDCAKEYTTEYGNVSAASIGAIQRGLLALEQQGGERFFGEPMLDIADLMQTDGAQNGKGVINILAADKLMASPAVYSTFLLWLLSELFESLPEVGDPEKPRMVFFFDEAHLLFNDAPPALLEKIEQVVRLVRSKGVGIYFVTQNPLDIPDKVLGQLGNRVQHALRAFTPRDQKAVATAAQTLRPNPAFDAAAVITELGVGEALISFLDEKGRPHIVERAFILPPASRIGPLTAAERQAVIQASLVYGVYEKTVDRESAFEKLKNAAQAAPQAGQPTAGAASGGYGQKQVATPAQNAGGQTTGQAGDGGGLLGSLGDIFGSKTGPRGGHREGIAESLAKSAARAIGSQVGREIIRGVLGSILGGSKRR</sequence>
<evidence type="ECO:0000256" key="1">
    <source>
        <dbReference type="SAM" id="MobiDB-lite"/>
    </source>
</evidence>
<dbReference type="Proteomes" id="UP001574673">
    <property type="component" value="Unassembled WGS sequence"/>
</dbReference>
<organism evidence="3 4">
    <name type="scientific">Dentiradicibacter hellwigii</name>
    <dbReference type="NCBI Taxonomy" id="3149053"/>
    <lineage>
        <taxon>Bacteria</taxon>
        <taxon>Pseudomonadati</taxon>
        <taxon>Pseudomonadota</taxon>
        <taxon>Betaproteobacteria</taxon>
        <taxon>Rhodocyclales</taxon>
        <taxon>Rhodocyclaceae</taxon>
        <taxon>Dentiradicibacter</taxon>
    </lineage>
</organism>
<keyword evidence="4" id="KW-1185">Reference proteome</keyword>
<dbReference type="EMBL" id="JBEUWX010000003">
    <property type="protein sequence ID" value="MFA9951026.1"/>
    <property type="molecule type" value="Genomic_DNA"/>
</dbReference>
<feature type="region of interest" description="Disordered" evidence="1">
    <location>
        <begin position="430"/>
        <end position="467"/>
    </location>
</feature>
<feature type="compositionally biased region" description="Low complexity" evidence="1">
    <location>
        <begin position="430"/>
        <end position="440"/>
    </location>
</feature>
<proteinExistence type="predicted"/>
<feature type="domain" description="Helicase HerA-like C-terminal" evidence="2">
    <location>
        <begin position="6"/>
        <end position="527"/>
    </location>
</feature>
<gene>
    <name evidence="3" type="ORF">ABCS64_11935</name>
</gene>
<dbReference type="SUPFAM" id="SSF52540">
    <property type="entry name" value="P-loop containing nucleoside triphosphate hydrolases"/>
    <property type="match status" value="1"/>
</dbReference>
<accession>A0ABV4UHB7</accession>
<dbReference type="PANTHER" id="PTHR30121:SF6">
    <property type="entry name" value="SLR6007 PROTEIN"/>
    <property type="match status" value="1"/>
</dbReference>
<dbReference type="RefSeq" id="WP_418892110.1">
    <property type="nucleotide sequence ID" value="NZ_JBEUWX010000003.1"/>
</dbReference>
<dbReference type="InterPro" id="IPR051162">
    <property type="entry name" value="T4SS_component"/>
</dbReference>
<dbReference type="InterPro" id="IPR027417">
    <property type="entry name" value="P-loop_NTPase"/>
</dbReference>